<dbReference type="EMBL" id="JADGJH010000808">
    <property type="protein sequence ID" value="KAJ3122436.1"/>
    <property type="molecule type" value="Genomic_DNA"/>
</dbReference>
<organism evidence="3 4">
    <name type="scientific">Physocladia obscura</name>
    <dbReference type="NCBI Taxonomy" id="109957"/>
    <lineage>
        <taxon>Eukaryota</taxon>
        <taxon>Fungi</taxon>
        <taxon>Fungi incertae sedis</taxon>
        <taxon>Chytridiomycota</taxon>
        <taxon>Chytridiomycota incertae sedis</taxon>
        <taxon>Chytridiomycetes</taxon>
        <taxon>Chytridiales</taxon>
        <taxon>Chytriomycetaceae</taxon>
        <taxon>Physocladia</taxon>
    </lineage>
</organism>
<keyword evidence="4" id="KW-1185">Reference proteome</keyword>
<comment type="caution">
    <text evidence="3">The sequence shown here is derived from an EMBL/GenBank/DDBJ whole genome shotgun (WGS) entry which is preliminary data.</text>
</comment>
<dbReference type="PANTHER" id="PTHR21377">
    <property type="entry name" value="PROTEIN FAM210B, MITOCHONDRIAL"/>
    <property type="match status" value="1"/>
</dbReference>
<accession>A0AAD5XGK8</accession>
<protein>
    <recommendedName>
        <fullName evidence="2">DUF1279 domain-containing protein</fullName>
    </recommendedName>
</protein>
<evidence type="ECO:0000313" key="4">
    <source>
        <dbReference type="Proteomes" id="UP001211907"/>
    </source>
</evidence>
<name>A0AAD5XGK8_9FUNG</name>
<gene>
    <name evidence="3" type="ORF">HK100_011989</name>
</gene>
<feature type="domain" description="DUF1279" evidence="2">
    <location>
        <begin position="61"/>
        <end position="201"/>
    </location>
</feature>
<dbReference type="PANTHER" id="PTHR21377:SF0">
    <property type="entry name" value="PROTEIN FAM210B, MITOCHONDRIAL"/>
    <property type="match status" value="1"/>
</dbReference>
<reference evidence="3" key="1">
    <citation type="submission" date="2020-05" db="EMBL/GenBank/DDBJ databases">
        <title>Phylogenomic resolution of chytrid fungi.</title>
        <authorList>
            <person name="Stajich J.E."/>
            <person name="Amses K."/>
            <person name="Simmons R."/>
            <person name="Seto K."/>
            <person name="Myers J."/>
            <person name="Bonds A."/>
            <person name="Quandt C.A."/>
            <person name="Barry K."/>
            <person name="Liu P."/>
            <person name="Grigoriev I."/>
            <person name="Longcore J.E."/>
            <person name="James T.Y."/>
        </authorList>
    </citation>
    <scope>NUCLEOTIDE SEQUENCE</scope>
    <source>
        <strain evidence="3">JEL0513</strain>
    </source>
</reference>
<keyword evidence="1" id="KW-0472">Membrane</keyword>
<dbReference type="GO" id="GO:0005739">
    <property type="term" value="C:mitochondrion"/>
    <property type="evidence" value="ECO:0007669"/>
    <property type="project" value="TreeGrafter"/>
</dbReference>
<dbReference type="Proteomes" id="UP001211907">
    <property type="component" value="Unassembled WGS sequence"/>
</dbReference>
<evidence type="ECO:0000313" key="3">
    <source>
        <dbReference type="EMBL" id="KAJ3122436.1"/>
    </source>
</evidence>
<dbReference type="InterPro" id="IPR045866">
    <property type="entry name" value="FAM210A/B-like"/>
</dbReference>
<evidence type="ECO:0000259" key="2">
    <source>
        <dbReference type="Pfam" id="PF06916"/>
    </source>
</evidence>
<keyword evidence="1" id="KW-0812">Transmembrane</keyword>
<dbReference type="AlphaFoldDB" id="A0AAD5XGK8"/>
<feature type="transmembrane region" description="Helical" evidence="1">
    <location>
        <begin position="71"/>
        <end position="94"/>
    </location>
</feature>
<dbReference type="Pfam" id="PF06916">
    <property type="entry name" value="FAM210A-B_dom"/>
    <property type="match status" value="1"/>
</dbReference>
<dbReference type="InterPro" id="IPR009688">
    <property type="entry name" value="FAM210A/B-like_dom"/>
</dbReference>
<keyword evidence="1" id="KW-1133">Transmembrane helix</keyword>
<sequence>MRIFIGTALKVRLAPIQRLTRHNGVIQKNFYREYIGGVGGGEEKEKEKAKEKEKEKGGIAALLAKHGPAALVTYAGLSGVSFVVFYAAVVWSGVDPKRLLERLPLHSTAATTTFESSNTTTDGNATDSNSLDSFLHASLDNAEDVVAVGKEGLGAILDHGSDRSNSTRRLFAFDPTTLFVAWCVHELFVPIRLGLTAYLTPRVAARMKGGIVDVWMHNAMRRVKDAWDKASFKSR</sequence>
<proteinExistence type="predicted"/>
<evidence type="ECO:0000256" key="1">
    <source>
        <dbReference type="SAM" id="Phobius"/>
    </source>
</evidence>